<dbReference type="BioCyc" id="MMAZ1236903:G139K-1666-MONOMER"/>
<dbReference type="EMBL" id="CP004144">
    <property type="protein sequence ID" value="AGF97097.1"/>
    <property type="molecule type" value="Genomic_DNA"/>
</dbReference>
<gene>
    <name evidence="1" type="ORF">MmTuc01_1749</name>
</gene>
<sequence length="38" mass="4269">MDEEANHKNSDEQRVMLFTISGVNIKTNSKNGCSIKKT</sequence>
<protein>
    <submittedName>
        <fullName evidence="1">Uncharacterized protein</fullName>
    </submittedName>
</protein>
<dbReference type="Proteomes" id="UP000011718">
    <property type="component" value="Chromosome"/>
</dbReference>
<name>M1P9E4_METMZ</name>
<dbReference type="HOGENOM" id="CLU_3322975_0_0_2"/>
<proteinExistence type="predicted"/>
<evidence type="ECO:0000313" key="1">
    <source>
        <dbReference type="EMBL" id="AGF97097.1"/>
    </source>
</evidence>
<dbReference type="AlphaFoldDB" id="M1P9E4"/>
<reference evidence="1 2" key="1">
    <citation type="journal article" date="2013" name="Genome Announc.">
        <title>Complete Genome of a Methanosarcina mazei Strain Isolated from Sediment Samples from an Amazonian Flooded Area.</title>
        <authorList>
            <person name="Assis das Gracas D."/>
            <person name="Thiago Juca Ramos R."/>
            <person name="Vieira Araujo A.C."/>
            <person name="Zahlouth R."/>
            <person name="Ribeiro Carneiro A."/>
            <person name="Souza Lopes T."/>
            <person name="Azevedo Barauna R."/>
            <person name="Azevedo V."/>
            <person name="Cruz Schneider M.P."/>
            <person name="Pellizari V.H."/>
            <person name="Silva A."/>
        </authorList>
    </citation>
    <scope>NUCLEOTIDE SEQUENCE [LARGE SCALE GENOMIC DNA]</scope>
    <source>
        <strain evidence="1 2">Tuc01</strain>
    </source>
</reference>
<dbReference type="KEGG" id="mmaz:MmTuc01_1749"/>
<accession>M1P9E4</accession>
<evidence type="ECO:0000313" key="2">
    <source>
        <dbReference type="Proteomes" id="UP000011718"/>
    </source>
</evidence>
<organism evidence="1 2">
    <name type="scientific">Methanosarcina mazei Tuc01</name>
    <dbReference type="NCBI Taxonomy" id="1236903"/>
    <lineage>
        <taxon>Archaea</taxon>
        <taxon>Methanobacteriati</taxon>
        <taxon>Methanobacteriota</taxon>
        <taxon>Stenosarchaea group</taxon>
        <taxon>Methanomicrobia</taxon>
        <taxon>Methanosarcinales</taxon>
        <taxon>Methanosarcinaceae</taxon>
        <taxon>Methanosarcina</taxon>
    </lineage>
</organism>